<evidence type="ECO:0008006" key="4">
    <source>
        <dbReference type="Google" id="ProtNLM"/>
    </source>
</evidence>
<evidence type="ECO:0000313" key="3">
    <source>
        <dbReference type="Proteomes" id="UP000544551"/>
    </source>
</evidence>
<proteinExistence type="predicted"/>
<organism evidence="2 3">
    <name type="scientific">Corynebacterium stationis</name>
    <dbReference type="NCBI Taxonomy" id="1705"/>
    <lineage>
        <taxon>Bacteria</taxon>
        <taxon>Bacillati</taxon>
        <taxon>Actinomycetota</taxon>
        <taxon>Actinomycetes</taxon>
        <taxon>Mycobacteriales</taxon>
        <taxon>Corynebacteriaceae</taxon>
        <taxon>Corynebacterium</taxon>
    </lineage>
</organism>
<feature type="transmembrane region" description="Helical" evidence="1">
    <location>
        <begin position="72"/>
        <end position="95"/>
    </location>
</feature>
<dbReference type="Proteomes" id="UP000544551">
    <property type="component" value="Unassembled WGS sequence"/>
</dbReference>
<accession>A0AB36CK03</accession>
<protein>
    <recommendedName>
        <fullName evidence="4">TM2 domain-containing protein</fullName>
    </recommendedName>
</protein>
<keyword evidence="1" id="KW-1133">Transmembrane helix</keyword>
<keyword evidence="1" id="KW-0472">Membrane</keyword>
<comment type="caution">
    <text evidence="2">The sequence shown here is derived from an EMBL/GenBank/DDBJ whole genome shotgun (WGS) entry which is preliminary data.</text>
</comment>
<dbReference type="EMBL" id="JABAFZ010000004">
    <property type="protein sequence ID" value="NME89108.1"/>
    <property type="molecule type" value="Genomic_DNA"/>
</dbReference>
<sequence length="142" mass="16184">MVFGYIPTGRFDLTDEETEGVPLVRTKQRAYMIAVWAGPWGAHQFFLGNTLGGLAHWLVLGTLVGFPSSMGFWTGFPLALLLNIGTWLFAIYSMATMDEDDPRLRGQTSAQYVDRMLWFCKVSLWGVDFWKKHRETQSRDLA</sequence>
<dbReference type="AlphaFoldDB" id="A0AB36CK03"/>
<name>A0AB36CK03_9CORY</name>
<keyword evidence="1" id="KW-0812">Transmembrane</keyword>
<evidence type="ECO:0000256" key="1">
    <source>
        <dbReference type="SAM" id="Phobius"/>
    </source>
</evidence>
<gene>
    <name evidence="2" type="ORF">HF853_05365</name>
</gene>
<reference evidence="2 3" key="1">
    <citation type="submission" date="2020-04" db="EMBL/GenBank/DDBJ databases">
        <authorList>
            <person name="Hitch T.C.A."/>
            <person name="Wylensek D."/>
            <person name="Clavel T."/>
        </authorList>
    </citation>
    <scope>NUCLEOTIDE SEQUENCE [LARGE SCALE GENOMIC DNA]</scope>
    <source>
        <strain evidence="2 3">BL-383-APC-3D</strain>
    </source>
</reference>
<evidence type="ECO:0000313" key="2">
    <source>
        <dbReference type="EMBL" id="NME89108.1"/>
    </source>
</evidence>